<dbReference type="EMBL" id="JASSZA010000001">
    <property type="protein sequence ID" value="KAK2120710.1"/>
    <property type="molecule type" value="Genomic_DNA"/>
</dbReference>
<feature type="disulfide bond" evidence="5">
    <location>
        <begin position="146"/>
        <end position="155"/>
    </location>
</feature>
<keyword evidence="4 5" id="KW-1015">Disulfide bond</keyword>
<feature type="compositionally biased region" description="Polar residues" evidence="6">
    <location>
        <begin position="345"/>
        <end position="354"/>
    </location>
</feature>
<feature type="disulfide bond" evidence="5">
    <location>
        <begin position="225"/>
        <end position="234"/>
    </location>
</feature>
<feature type="domain" description="EGF-like" evidence="7">
    <location>
        <begin position="237"/>
        <end position="273"/>
    </location>
</feature>
<evidence type="ECO:0000313" key="9">
    <source>
        <dbReference type="Proteomes" id="UP001266305"/>
    </source>
</evidence>
<dbReference type="CDD" id="cd00054">
    <property type="entry name" value="EGF_CA"/>
    <property type="match status" value="4"/>
</dbReference>
<dbReference type="PANTHER" id="PTHR24049:SF22">
    <property type="entry name" value="DROSOPHILA CRUMBS HOMOLOG"/>
    <property type="match status" value="1"/>
</dbReference>
<dbReference type="PRINTS" id="PR00010">
    <property type="entry name" value="EGFBLOOD"/>
</dbReference>
<feature type="disulfide bond" evidence="5">
    <location>
        <begin position="204"/>
        <end position="214"/>
    </location>
</feature>
<dbReference type="InterPro" id="IPR001881">
    <property type="entry name" value="EGF-like_Ca-bd_dom"/>
</dbReference>
<evidence type="ECO:0000256" key="5">
    <source>
        <dbReference type="PROSITE-ProRule" id="PRU00076"/>
    </source>
</evidence>
<feature type="compositionally biased region" description="Basic and acidic residues" evidence="6">
    <location>
        <begin position="315"/>
        <end position="325"/>
    </location>
</feature>
<evidence type="ECO:0000256" key="3">
    <source>
        <dbReference type="ARBA" id="ARBA00022737"/>
    </source>
</evidence>
<dbReference type="Proteomes" id="UP001266305">
    <property type="component" value="Unassembled WGS sequence"/>
</dbReference>
<name>A0ABQ9WGD3_SAGOE</name>
<dbReference type="PROSITE" id="PS01186">
    <property type="entry name" value="EGF_2"/>
    <property type="match status" value="3"/>
</dbReference>
<feature type="domain" description="EGF-like" evidence="7">
    <location>
        <begin position="121"/>
        <end position="156"/>
    </location>
</feature>
<comment type="caution">
    <text evidence="8">The sequence shown here is derived from an EMBL/GenBank/DDBJ whole genome shotgun (WGS) entry which is preliminary data.</text>
</comment>
<feature type="disulfide bond" evidence="5">
    <location>
        <begin position="125"/>
        <end position="135"/>
    </location>
</feature>
<dbReference type="Gene3D" id="2.10.25.10">
    <property type="entry name" value="Laminin"/>
    <property type="match status" value="4"/>
</dbReference>
<reference evidence="8 9" key="1">
    <citation type="submission" date="2023-05" db="EMBL/GenBank/DDBJ databases">
        <title>B98-5 Cell Line De Novo Hybrid Assembly: An Optical Mapping Approach.</title>
        <authorList>
            <person name="Kananen K."/>
            <person name="Auerbach J.A."/>
            <person name="Kautto E."/>
            <person name="Blachly J.S."/>
        </authorList>
    </citation>
    <scope>NUCLEOTIDE SEQUENCE [LARGE SCALE GENOMIC DNA]</scope>
    <source>
        <strain evidence="8">B95-8</strain>
        <tissue evidence="8">Cell line</tissue>
    </source>
</reference>
<dbReference type="PROSITE" id="PS50026">
    <property type="entry name" value="EGF_3"/>
    <property type="match status" value="4"/>
</dbReference>
<evidence type="ECO:0000256" key="4">
    <source>
        <dbReference type="ARBA" id="ARBA00023157"/>
    </source>
</evidence>
<evidence type="ECO:0000256" key="2">
    <source>
        <dbReference type="ARBA" id="ARBA00022729"/>
    </source>
</evidence>
<dbReference type="InterPro" id="IPR051022">
    <property type="entry name" value="Notch_Cell-Fate_Det"/>
</dbReference>
<protein>
    <recommendedName>
        <fullName evidence="7">EGF-like domain-containing protein</fullName>
    </recommendedName>
</protein>
<dbReference type="InterPro" id="IPR018097">
    <property type="entry name" value="EGF_Ca-bd_CS"/>
</dbReference>
<dbReference type="Pfam" id="PF12661">
    <property type="entry name" value="hEGF"/>
    <property type="match status" value="1"/>
</dbReference>
<feature type="domain" description="EGF-like" evidence="7">
    <location>
        <begin position="158"/>
        <end position="198"/>
    </location>
</feature>
<accession>A0ABQ9WGD3</accession>
<dbReference type="SMART" id="SM00179">
    <property type="entry name" value="EGF_CA"/>
    <property type="match status" value="5"/>
</dbReference>
<dbReference type="InterPro" id="IPR000152">
    <property type="entry name" value="EGF-type_Asp/Asn_hydroxyl_site"/>
</dbReference>
<keyword evidence="9" id="KW-1185">Reference proteome</keyword>
<dbReference type="PROSITE" id="PS01187">
    <property type="entry name" value="EGF_CA"/>
    <property type="match status" value="1"/>
</dbReference>
<feature type="region of interest" description="Disordered" evidence="6">
    <location>
        <begin position="315"/>
        <end position="354"/>
    </location>
</feature>
<dbReference type="InterPro" id="IPR000742">
    <property type="entry name" value="EGF"/>
</dbReference>
<sequence>MAPSAWMDPTLTPACAQKVQAGTHQWGGTGYRGEGTQVWEGDKVKDTSVWATWFRGWEHSSAPILGGWERPSTKDMPKALLGWAQAIPGLVAGVLGATSPEFSCAHPSRGPGYTGTHCEVDIDECDPDPCHYGTCKDGVATFTCLCRPGYTGHHCETNINECSSQPCRHGGTCQDRDNAYLCFCLKGTTGGQPGPNCEINLDDCASSPCDSGTCLDKIDGYECACEPGYTGRMCNIDIDECAGSPCHNGGTCEDGVNSFTCRCPEGYHDPTCLSEVNECNSNPCVHGACRDSLNGYAQGPVMGRTSPEPWELCHWEGRDGPETDFGRGQASGSTPRERPCLWPSVGQQSTPGSSVPSVLVGCVVGSGHRPKVTLEKRLHGDSGE</sequence>
<keyword evidence="1 5" id="KW-0245">EGF-like domain</keyword>
<evidence type="ECO:0000256" key="6">
    <source>
        <dbReference type="SAM" id="MobiDB-lite"/>
    </source>
</evidence>
<dbReference type="PROSITE" id="PS00022">
    <property type="entry name" value="EGF_1"/>
    <property type="match status" value="2"/>
</dbReference>
<keyword evidence="3" id="KW-0677">Repeat</keyword>
<proteinExistence type="predicted"/>
<gene>
    <name evidence="8" type="ORF">P7K49_002096</name>
</gene>
<dbReference type="PROSITE" id="PS00010">
    <property type="entry name" value="ASX_HYDROXYL"/>
    <property type="match status" value="4"/>
</dbReference>
<comment type="caution">
    <text evidence="5">Lacks conserved residue(s) required for the propagation of feature annotation.</text>
</comment>
<evidence type="ECO:0000259" key="7">
    <source>
        <dbReference type="PROSITE" id="PS50026"/>
    </source>
</evidence>
<dbReference type="PANTHER" id="PTHR24049">
    <property type="entry name" value="CRUMBS FAMILY MEMBER"/>
    <property type="match status" value="1"/>
</dbReference>
<dbReference type="Pfam" id="PF00008">
    <property type="entry name" value="EGF"/>
    <property type="match status" value="3"/>
</dbReference>
<evidence type="ECO:0000313" key="8">
    <source>
        <dbReference type="EMBL" id="KAK2120710.1"/>
    </source>
</evidence>
<dbReference type="SUPFAM" id="SSF57196">
    <property type="entry name" value="EGF/Laminin"/>
    <property type="match status" value="4"/>
</dbReference>
<feature type="domain" description="EGF-like" evidence="7">
    <location>
        <begin position="200"/>
        <end position="235"/>
    </location>
</feature>
<evidence type="ECO:0000256" key="1">
    <source>
        <dbReference type="ARBA" id="ARBA00022536"/>
    </source>
</evidence>
<keyword evidence="2" id="KW-0732">Signal</keyword>
<dbReference type="InterPro" id="IPR013032">
    <property type="entry name" value="EGF-like_CS"/>
</dbReference>
<dbReference type="SMART" id="SM00181">
    <property type="entry name" value="EGF"/>
    <property type="match status" value="4"/>
</dbReference>
<feature type="disulfide bond" evidence="5">
    <location>
        <begin position="263"/>
        <end position="272"/>
    </location>
</feature>
<organism evidence="8 9">
    <name type="scientific">Saguinus oedipus</name>
    <name type="common">Cotton-top tamarin</name>
    <name type="synonym">Oedipomidas oedipus</name>
    <dbReference type="NCBI Taxonomy" id="9490"/>
    <lineage>
        <taxon>Eukaryota</taxon>
        <taxon>Metazoa</taxon>
        <taxon>Chordata</taxon>
        <taxon>Craniata</taxon>
        <taxon>Vertebrata</taxon>
        <taxon>Euteleostomi</taxon>
        <taxon>Mammalia</taxon>
        <taxon>Eutheria</taxon>
        <taxon>Euarchontoglires</taxon>
        <taxon>Primates</taxon>
        <taxon>Haplorrhini</taxon>
        <taxon>Platyrrhini</taxon>
        <taxon>Cebidae</taxon>
        <taxon>Callitrichinae</taxon>
        <taxon>Saguinus</taxon>
    </lineage>
</organism>